<dbReference type="Proteomes" id="UP000185783">
    <property type="component" value="Unassembled WGS sequence"/>
</dbReference>
<dbReference type="InterPro" id="IPR022025">
    <property type="entry name" value="Amidoligase_2"/>
</dbReference>
<evidence type="ECO:0000313" key="1">
    <source>
        <dbReference type="EMBL" id="OKL43028.1"/>
    </source>
</evidence>
<comment type="caution">
    <text evidence="1">The sequence shown here is derived from an EMBL/GenBank/DDBJ whole genome shotgun (WGS) entry which is preliminary data.</text>
</comment>
<sequence>MKESEVGGRRNSADLFDSTANVARNALFRDYVSCVREKGYSMNFDLQEYVREERPRHVGFEIEYAGVGLRPVAEIIAGLYGGTIDLENDLAGKVRDTRWGDFKLLLDSAPLHKLHGAITRAGADVSDLPEMLRDIPQKLGDTLGEVSAHIVPFEVVLPPVPVSDIPELENLVVALRQQGGLGTRGSLIYAFGLHINPEAASLSTESILGHLQSFLLLEAWLREEHNVDFTRRLSGFIAPFSNDYRKLVLNAAYKPDLTQLITDYHRFNPTRSRTLDLLPLFSHLDHATVERLYGKEEKISPRPTYHYRLPNCELGNADWTLGVEWERWRIVETLAASPAKLARFMEAWQHHYSRLLTSESDWLDFIDRELPKSE</sequence>
<dbReference type="Pfam" id="PF12224">
    <property type="entry name" value="Amidoligase_2"/>
    <property type="match status" value="1"/>
</dbReference>
<dbReference type="AlphaFoldDB" id="A0A1U7JEA7"/>
<name>A0A1U7JEA7_9HYPH</name>
<gene>
    <name evidence="1" type="ORF">A3843_14905</name>
</gene>
<dbReference type="STRING" id="197461.A3843_14905"/>
<dbReference type="EMBL" id="LVVZ01000022">
    <property type="protein sequence ID" value="OKL43028.1"/>
    <property type="molecule type" value="Genomic_DNA"/>
</dbReference>
<keyword evidence="2" id="KW-1185">Reference proteome</keyword>
<proteinExistence type="predicted"/>
<reference evidence="1 2" key="1">
    <citation type="submission" date="2016-03" db="EMBL/GenBank/DDBJ databases">
        <title>Genome sequence of Nesiotobacter sp. nov., a moderately halophilic alphaproteobacterium isolated from the Yellow Sea, China.</title>
        <authorList>
            <person name="Zhang G."/>
            <person name="Zhang R."/>
        </authorList>
    </citation>
    <scope>NUCLEOTIDE SEQUENCE [LARGE SCALE GENOMIC DNA]</scope>
    <source>
        <strain evidence="1 2">WB1-6</strain>
    </source>
</reference>
<evidence type="ECO:0000313" key="2">
    <source>
        <dbReference type="Proteomes" id="UP000185783"/>
    </source>
</evidence>
<organism evidence="1 2">
    <name type="scientific">Pseudovibrio exalbescens</name>
    <dbReference type="NCBI Taxonomy" id="197461"/>
    <lineage>
        <taxon>Bacteria</taxon>
        <taxon>Pseudomonadati</taxon>
        <taxon>Pseudomonadota</taxon>
        <taxon>Alphaproteobacteria</taxon>
        <taxon>Hyphomicrobiales</taxon>
        <taxon>Stappiaceae</taxon>
        <taxon>Pseudovibrio</taxon>
    </lineage>
</organism>
<protein>
    <recommendedName>
        <fullName evidence="3">Amidoligase enzyme</fullName>
    </recommendedName>
</protein>
<evidence type="ECO:0008006" key="3">
    <source>
        <dbReference type="Google" id="ProtNLM"/>
    </source>
</evidence>
<accession>A0A1U7JEA7</accession>